<dbReference type="Pfam" id="PF13181">
    <property type="entry name" value="TPR_8"/>
    <property type="match status" value="1"/>
</dbReference>
<dbReference type="Proteomes" id="UP001501469">
    <property type="component" value="Unassembled WGS sequence"/>
</dbReference>
<accession>A0ABP7ULB9</accession>
<evidence type="ECO:0000313" key="5">
    <source>
        <dbReference type="EMBL" id="GAA4046507.1"/>
    </source>
</evidence>
<dbReference type="InterPro" id="IPR036890">
    <property type="entry name" value="HATPase_C_sf"/>
</dbReference>
<dbReference type="SUPFAM" id="SSF55874">
    <property type="entry name" value="ATPase domain of HSP90 chaperone/DNA topoisomerase II/histidine kinase"/>
    <property type="match status" value="1"/>
</dbReference>
<sequence length="685" mass="74788">MWWLAPAFGHLAHSPGRVDSLRFALRTASVDTVRVLLLNELAYELTQTDPLATIGYGKQALQLAQELRFRRGEGWALVRLGSGFREAGNYPAALQIGLQGLRLAEALRDPALQGRALNALGYLYWEQGNSRPALAYFFRAKVVAEKSGNVKLLTRVMGNIGNVYEQLQQLDSALFYLKQGFAMDAREHDLTSEMGDAAMLGNVYAALGNPQVAQVYYRHSIRRAQIGHVTFALCRAYLGQARLFERLGGARADSALHFAKQALAAGQQGRYPKGILQASQFLATAYAARGNNAAAFRYLTLASATRENLFGLAKMAQVQALDLRERMREDELADQQRLAAAQRRQLGLGAALLAAVPLLLLLWRNNRLKQQANQQLYTWSKNLAAHRDALRTALADLKTAQDQLMRREKLAFLGELTAGIAHELQNPLNFVANFAGASAELAAELLAEVSRPVLDRTALENLAADVQLNQEKIRQHGQRASSIVKTMLEHSRNGAAPRLPTDLNALVEEALMLAYQNLCGSDHAFRAYLHTRLDPELGPVPVVAQDLSRVLLNVCANALYAVRQRALAAVSGGEPAGYEPTVVVSTRRAASGQAVEIRVRDNGTGIPKKLLAKIFQPFFTTKPPGEGTGLGLSLSYGIVTQTHGGTLTVASKEGRFTQFTISLPCEIAGLEAPQSWQLQQDVAIG</sequence>
<dbReference type="PROSITE" id="PS50109">
    <property type="entry name" value="HIS_KIN"/>
    <property type="match status" value="1"/>
</dbReference>
<dbReference type="Gene3D" id="1.25.40.10">
    <property type="entry name" value="Tetratricopeptide repeat domain"/>
    <property type="match status" value="2"/>
</dbReference>
<dbReference type="SUPFAM" id="SSF48452">
    <property type="entry name" value="TPR-like"/>
    <property type="match status" value="2"/>
</dbReference>
<dbReference type="Gene3D" id="3.30.565.10">
    <property type="entry name" value="Histidine kinase-like ATPase, C-terminal domain"/>
    <property type="match status" value="1"/>
</dbReference>
<dbReference type="CDD" id="cd00082">
    <property type="entry name" value="HisKA"/>
    <property type="match status" value="1"/>
</dbReference>
<evidence type="ECO:0000256" key="1">
    <source>
        <dbReference type="ARBA" id="ARBA00000085"/>
    </source>
</evidence>
<reference evidence="6" key="1">
    <citation type="journal article" date="2019" name="Int. J. Syst. Evol. Microbiol.">
        <title>The Global Catalogue of Microorganisms (GCM) 10K type strain sequencing project: providing services to taxonomists for standard genome sequencing and annotation.</title>
        <authorList>
            <consortium name="The Broad Institute Genomics Platform"/>
            <consortium name="The Broad Institute Genome Sequencing Center for Infectious Disease"/>
            <person name="Wu L."/>
            <person name="Ma J."/>
        </authorList>
    </citation>
    <scope>NUCLEOTIDE SEQUENCE [LARGE SCALE GENOMIC DNA]</scope>
    <source>
        <strain evidence="6">JCM 17225</strain>
    </source>
</reference>
<dbReference type="InterPro" id="IPR036097">
    <property type="entry name" value="HisK_dim/P_sf"/>
</dbReference>
<dbReference type="PRINTS" id="PR00344">
    <property type="entry name" value="BCTRLSENSOR"/>
</dbReference>
<feature type="domain" description="Histidine kinase" evidence="4">
    <location>
        <begin position="419"/>
        <end position="667"/>
    </location>
</feature>
<dbReference type="SMART" id="SM00387">
    <property type="entry name" value="HATPase_c"/>
    <property type="match status" value="1"/>
</dbReference>
<name>A0ABP7ULB9_9BACT</name>
<keyword evidence="3" id="KW-0597">Phosphoprotein</keyword>
<comment type="caution">
    <text evidence="5">The sequence shown here is derived from an EMBL/GenBank/DDBJ whole genome shotgun (WGS) entry which is preliminary data.</text>
</comment>
<dbReference type="SMART" id="SM00388">
    <property type="entry name" value="HisKA"/>
    <property type="match status" value="1"/>
</dbReference>
<dbReference type="EMBL" id="BAABDK010000029">
    <property type="protein sequence ID" value="GAA4046507.1"/>
    <property type="molecule type" value="Genomic_DNA"/>
</dbReference>
<dbReference type="InterPro" id="IPR003661">
    <property type="entry name" value="HisK_dim/P_dom"/>
</dbReference>
<dbReference type="Gene3D" id="1.10.287.130">
    <property type="match status" value="1"/>
</dbReference>
<protein>
    <recommendedName>
        <fullName evidence="2">histidine kinase</fullName>
        <ecNumber evidence="2">2.7.13.3</ecNumber>
    </recommendedName>
</protein>
<dbReference type="PANTHER" id="PTHR43065">
    <property type="entry name" value="SENSOR HISTIDINE KINASE"/>
    <property type="match status" value="1"/>
</dbReference>
<dbReference type="InterPro" id="IPR019734">
    <property type="entry name" value="TPR_rpt"/>
</dbReference>
<dbReference type="SUPFAM" id="SSF47384">
    <property type="entry name" value="Homodimeric domain of signal transducing histidine kinase"/>
    <property type="match status" value="1"/>
</dbReference>
<dbReference type="InterPro" id="IPR003594">
    <property type="entry name" value="HATPase_dom"/>
</dbReference>
<dbReference type="Pfam" id="PF02518">
    <property type="entry name" value="HATPase_c"/>
    <property type="match status" value="1"/>
</dbReference>
<proteinExistence type="predicted"/>
<evidence type="ECO:0000313" key="6">
    <source>
        <dbReference type="Proteomes" id="UP001501469"/>
    </source>
</evidence>
<keyword evidence="6" id="KW-1185">Reference proteome</keyword>
<evidence type="ECO:0000259" key="4">
    <source>
        <dbReference type="PROSITE" id="PS50109"/>
    </source>
</evidence>
<evidence type="ECO:0000256" key="2">
    <source>
        <dbReference type="ARBA" id="ARBA00012438"/>
    </source>
</evidence>
<dbReference type="EC" id="2.7.13.3" evidence="2"/>
<gene>
    <name evidence="5" type="ORF">GCM10022409_35700</name>
</gene>
<dbReference type="PANTHER" id="PTHR43065:SF42">
    <property type="entry name" value="TWO-COMPONENT SENSOR PPRA"/>
    <property type="match status" value="1"/>
</dbReference>
<dbReference type="InterPro" id="IPR011990">
    <property type="entry name" value="TPR-like_helical_dom_sf"/>
</dbReference>
<dbReference type="InterPro" id="IPR004358">
    <property type="entry name" value="Sig_transdc_His_kin-like_C"/>
</dbReference>
<dbReference type="InterPro" id="IPR005467">
    <property type="entry name" value="His_kinase_dom"/>
</dbReference>
<comment type="catalytic activity">
    <reaction evidence="1">
        <text>ATP + protein L-histidine = ADP + protein N-phospho-L-histidine.</text>
        <dbReference type="EC" id="2.7.13.3"/>
    </reaction>
</comment>
<dbReference type="SMART" id="SM00028">
    <property type="entry name" value="TPR"/>
    <property type="match status" value="4"/>
</dbReference>
<organism evidence="5 6">
    <name type="scientific">Hymenobacter glaciei</name>
    <dbReference type="NCBI Taxonomy" id="877209"/>
    <lineage>
        <taxon>Bacteria</taxon>
        <taxon>Pseudomonadati</taxon>
        <taxon>Bacteroidota</taxon>
        <taxon>Cytophagia</taxon>
        <taxon>Cytophagales</taxon>
        <taxon>Hymenobacteraceae</taxon>
        <taxon>Hymenobacter</taxon>
    </lineage>
</organism>
<evidence type="ECO:0000256" key="3">
    <source>
        <dbReference type="ARBA" id="ARBA00022553"/>
    </source>
</evidence>